<feature type="region of interest" description="Disordered" evidence="13">
    <location>
        <begin position="1"/>
        <end position="31"/>
    </location>
</feature>
<comment type="function">
    <text evidence="2">Purine nucleoside enzyme that catalyzes the phosphorolysis of adenosine and inosine nucleosides, yielding D-ribose 1-phosphate and the respective free bases, adenine and hypoxanthine. Also catalyzes the phosphorolysis of S-methyl-5'-thioadenosine into adenine and S-methyl-5-thio-alpha-D-ribose 1-phosphate. Also has adenosine deaminase activity.</text>
</comment>
<name>H5UQG0_9MICO</name>
<dbReference type="PANTHER" id="PTHR30616">
    <property type="entry name" value="UNCHARACTERIZED PROTEIN YFIH"/>
    <property type="match status" value="1"/>
</dbReference>
<keyword evidence="6" id="KW-0378">Hydrolase</keyword>
<evidence type="ECO:0000313" key="14">
    <source>
        <dbReference type="EMBL" id="GAB47968.1"/>
    </source>
</evidence>
<evidence type="ECO:0000256" key="8">
    <source>
        <dbReference type="ARBA" id="ARBA00023008"/>
    </source>
</evidence>
<dbReference type="Pfam" id="PF02578">
    <property type="entry name" value="Cu-oxidase_4"/>
    <property type="match status" value="1"/>
</dbReference>
<evidence type="ECO:0000313" key="15">
    <source>
        <dbReference type="Proteomes" id="UP000004367"/>
    </source>
</evidence>
<dbReference type="STRING" id="1089455.MOPEL_032_00100"/>
<dbReference type="GO" id="GO:0005507">
    <property type="term" value="F:copper ion binding"/>
    <property type="evidence" value="ECO:0007669"/>
    <property type="project" value="TreeGrafter"/>
</dbReference>
<dbReference type="GO" id="GO:0017061">
    <property type="term" value="F:S-methyl-5-thioadenosine phosphorylase activity"/>
    <property type="evidence" value="ECO:0007669"/>
    <property type="project" value="UniProtKB-EC"/>
</dbReference>
<dbReference type="SUPFAM" id="SSF64438">
    <property type="entry name" value="CNF1/YfiH-like putative cysteine hydrolases"/>
    <property type="match status" value="1"/>
</dbReference>
<comment type="catalytic activity">
    <reaction evidence="1">
        <text>inosine + phosphate = alpha-D-ribose 1-phosphate + hypoxanthine</text>
        <dbReference type="Rhea" id="RHEA:27646"/>
        <dbReference type="ChEBI" id="CHEBI:17368"/>
        <dbReference type="ChEBI" id="CHEBI:17596"/>
        <dbReference type="ChEBI" id="CHEBI:43474"/>
        <dbReference type="ChEBI" id="CHEBI:57720"/>
        <dbReference type="EC" id="2.4.2.1"/>
    </reaction>
    <physiologicalReaction direction="left-to-right" evidence="1">
        <dbReference type="Rhea" id="RHEA:27647"/>
    </physiologicalReaction>
</comment>
<comment type="catalytic activity">
    <reaction evidence="11">
        <text>S-methyl-5'-thioadenosine + phosphate = 5-(methylsulfanyl)-alpha-D-ribose 1-phosphate + adenine</text>
        <dbReference type="Rhea" id="RHEA:11852"/>
        <dbReference type="ChEBI" id="CHEBI:16708"/>
        <dbReference type="ChEBI" id="CHEBI:17509"/>
        <dbReference type="ChEBI" id="CHEBI:43474"/>
        <dbReference type="ChEBI" id="CHEBI:58533"/>
        <dbReference type="EC" id="2.4.2.28"/>
    </reaction>
    <physiologicalReaction direction="left-to-right" evidence="11">
        <dbReference type="Rhea" id="RHEA:11853"/>
    </physiologicalReaction>
</comment>
<organism evidence="14 15">
    <name type="scientific">Mobilicoccus pelagius NBRC 104925</name>
    <dbReference type="NCBI Taxonomy" id="1089455"/>
    <lineage>
        <taxon>Bacteria</taxon>
        <taxon>Bacillati</taxon>
        <taxon>Actinomycetota</taxon>
        <taxon>Actinomycetes</taxon>
        <taxon>Micrococcales</taxon>
        <taxon>Dermatophilaceae</taxon>
        <taxon>Mobilicoccus</taxon>
    </lineage>
</organism>
<keyword evidence="5" id="KW-0479">Metal-binding</keyword>
<evidence type="ECO:0000256" key="1">
    <source>
        <dbReference type="ARBA" id="ARBA00000553"/>
    </source>
</evidence>
<dbReference type="Gene3D" id="3.60.140.10">
    <property type="entry name" value="CNF1/YfiH-like putative cysteine hydrolases"/>
    <property type="match status" value="1"/>
</dbReference>
<dbReference type="NCBIfam" id="TIGR00726">
    <property type="entry name" value="peptidoglycan editing factor PgeF"/>
    <property type="match status" value="1"/>
</dbReference>
<dbReference type="Proteomes" id="UP000004367">
    <property type="component" value="Unassembled WGS sequence"/>
</dbReference>
<evidence type="ECO:0000256" key="10">
    <source>
        <dbReference type="ARBA" id="ARBA00048968"/>
    </source>
</evidence>
<keyword evidence="15" id="KW-1185">Reference proteome</keyword>
<dbReference type="AlphaFoldDB" id="H5UQG0"/>
<protein>
    <recommendedName>
        <fullName evidence="12">Purine nucleoside phosphorylase</fullName>
    </recommendedName>
</protein>
<sequence>MFAWRAQVGPLPETGEPTAHATRMSGHGGDMQPTRVADWGFTRADDGGVSTGDFAGLNLGGHVGDDPAAVEENRTRLARAVGVDREHLLFMAQVHGSDVAVVRGPWEGDPPEVDAIVTDRPGLALAVLVADCTPILLADPEAGVVGAVHAGRPGLDAGVVDAAVEAARDLGAHALRAAVGPSVCGRCYEVPAEMRDEVAARHPVAATVSWTGTAALDVAAGVVARLHALDVPLTWVPGCTREDPRFYSYRRASRTGRFAGVVTTREGIDG</sequence>
<evidence type="ECO:0000256" key="11">
    <source>
        <dbReference type="ARBA" id="ARBA00049893"/>
    </source>
</evidence>
<reference evidence="14 15" key="1">
    <citation type="submission" date="2012-02" db="EMBL/GenBank/DDBJ databases">
        <title>Whole genome shotgun sequence of Mobilicoccus pelagius NBRC 104925.</title>
        <authorList>
            <person name="Yoshida Y."/>
            <person name="Hosoyama A."/>
            <person name="Tsuchikane K."/>
            <person name="Katsumata H."/>
            <person name="Yamazaki S."/>
            <person name="Fujita N."/>
        </authorList>
    </citation>
    <scope>NUCLEOTIDE SEQUENCE [LARGE SCALE GENOMIC DNA]</scope>
    <source>
        <strain evidence="14 15">NBRC 104925</strain>
    </source>
</reference>
<comment type="catalytic activity">
    <reaction evidence="10">
        <text>adenosine + phosphate = alpha-D-ribose 1-phosphate + adenine</text>
        <dbReference type="Rhea" id="RHEA:27642"/>
        <dbReference type="ChEBI" id="CHEBI:16335"/>
        <dbReference type="ChEBI" id="CHEBI:16708"/>
        <dbReference type="ChEBI" id="CHEBI:43474"/>
        <dbReference type="ChEBI" id="CHEBI:57720"/>
        <dbReference type="EC" id="2.4.2.1"/>
    </reaction>
    <physiologicalReaction direction="left-to-right" evidence="10">
        <dbReference type="Rhea" id="RHEA:27643"/>
    </physiologicalReaction>
</comment>
<evidence type="ECO:0000256" key="4">
    <source>
        <dbReference type="ARBA" id="ARBA00022679"/>
    </source>
</evidence>
<evidence type="ECO:0000256" key="7">
    <source>
        <dbReference type="ARBA" id="ARBA00022833"/>
    </source>
</evidence>
<dbReference type="InterPro" id="IPR011324">
    <property type="entry name" value="Cytotoxic_necrot_fac-like_cat"/>
</dbReference>
<proteinExistence type="inferred from homology"/>
<evidence type="ECO:0000256" key="2">
    <source>
        <dbReference type="ARBA" id="ARBA00003215"/>
    </source>
</evidence>
<dbReference type="CDD" id="cd16833">
    <property type="entry name" value="YfiH"/>
    <property type="match status" value="1"/>
</dbReference>
<accession>H5UQG0</accession>
<dbReference type="InterPro" id="IPR038371">
    <property type="entry name" value="Cu_polyphenol_OxRdtase_sf"/>
</dbReference>
<evidence type="ECO:0000256" key="13">
    <source>
        <dbReference type="SAM" id="MobiDB-lite"/>
    </source>
</evidence>
<keyword evidence="7" id="KW-0862">Zinc</keyword>
<evidence type="ECO:0000256" key="6">
    <source>
        <dbReference type="ARBA" id="ARBA00022801"/>
    </source>
</evidence>
<evidence type="ECO:0000256" key="12">
    <source>
        <dbReference type="RuleBase" id="RU361274"/>
    </source>
</evidence>
<keyword evidence="8" id="KW-0186">Copper</keyword>
<evidence type="ECO:0000256" key="9">
    <source>
        <dbReference type="ARBA" id="ARBA00047989"/>
    </source>
</evidence>
<gene>
    <name evidence="14" type="ORF">MOPEL_032_00100</name>
</gene>
<dbReference type="InterPro" id="IPR003730">
    <property type="entry name" value="Cu_polyphenol_OxRdtase"/>
</dbReference>
<comment type="similarity">
    <text evidence="3 12">Belongs to the purine nucleoside phosphorylase YfiH/LACC1 family.</text>
</comment>
<dbReference type="EMBL" id="BAFE01000030">
    <property type="protein sequence ID" value="GAB47968.1"/>
    <property type="molecule type" value="Genomic_DNA"/>
</dbReference>
<evidence type="ECO:0000256" key="3">
    <source>
        <dbReference type="ARBA" id="ARBA00007353"/>
    </source>
</evidence>
<evidence type="ECO:0000256" key="5">
    <source>
        <dbReference type="ARBA" id="ARBA00022723"/>
    </source>
</evidence>
<dbReference type="GO" id="GO:0016787">
    <property type="term" value="F:hydrolase activity"/>
    <property type="evidence" value="ECO:0007669"/>
    <property type="project" value="UniProtKB-KW"/>
</dbReference>
<dbReference type="PANTHER" id="PTHR30616:SF2">
    <property type="entry name" value="PURINE NUCLEOSIDE PHOSPHORYLASE LACC1"/>
    <property type="match status" value="1"/>
</dbReference>
<keyword evidence="4" id="KW-0808">Transferase</keyword>
<comment type="catalytic activity">
    <reaction evidence="9">
        <text>adenosine + H2O + H(+) = inosine + NH4(+)</text>
        <dbReference type="Rhea" id="RHEA:24408"/>
        <dbReference type="ChEBI" id="CHEBI:15377"/>
        <dbReference type="ChEBI" id="CHEBI:15378"/>
        <dbReference type="ChEBI" id="CHEBI:16335"/>
        <dbReference type="ChEBI" id="CHEBI:17596"/>
        <dbReference type="ChEBI" id="CHEBI:28938"/>
        <dbReference type="EC" id="3.5.4.4"/>
    </reaction>
    <physiologicalReaction direction="left-to-right" evidence="9">
        <dbReference type="Rhea" id="RHEA:24409"/>
    </physiologicalReaction>
</comment>
<comment type="caution">
    <text evidence="14">The sequence shown here is derived from an EMBL/GenBank/DDBJ whole genome shotgun (WGS) entry which is preliminary data.</text>
</comment>
<dbReference type="eggNOG" id="COG1496">
    <property type="taxonomic scope" value="Bacteria"/>
</dbReference>